<dbReference type="EMBL" id="CP127162">
    <property type="protein sequence ID" value="WIV17532.1"/>
    <property type="molecule type" value="Genomic_DNA"/>
</dbReference>
<feature type="domain" description="Response regulatory" evidence="11">
    <location>
        <begin position="3"/>
        <end position="121"/>
    </location>
</feature>
<organism evidence="12 13">
    <name type="scientific">Paenibacillus polygoni</name>
    <dbReference type="NCBI Taxonomy" id="3050112"/>
    <lineage>
        <taxon>Bacteria</taxon>
        <taxon>Bacillati</taxon>
        <taxon>Bacillota</taxon>
        <taxon>Bacilli</taxon>
        <taxon>Bacillales</taxon>
        <taxon>Paenibacillaceae</taxon>
        <taxon>Paenibacillus</taxon>
    </lineage>
</organism>
<evidence type="ECO:0000256" key="3">
    <source>
        <dbReference type="ARBA" id="ARBA00022553"/>
    </source>
</evidence>
<comment type="subcellular location">
    <subcellularLocation>
        <location evidence="1">Cytoplasm</location>
    </subcellularLocation>
</comment>
<evidence type="ECO:0000256" key="4">
    <source>
        <dbReference type="ARBA" id="ARBA00023012"/>
    </source>
</evidence>
<evidence type="ECO:0000256" key="6">
    <source>
        <dbReference type="ARBA" id="ARBA00023125"/>
    </source>
</evidence>
<dbReference type="InterPro" id="IPR009057">
    <property type="entry name" value="Homeodomain-like_sf"/>
</dbReference>
<feature type="coiled-coil region" evidence="9">
    <location>
        <begin position="114"/>
        <end position="141"/>
    </location>
</feature>
<dbReference type="InterPro" id="IPR001789">
    <property type="entry name" value="Sig_transdc_resp-reg_receiver"/>
</dbReference>
<dbReference type="PANTHER" id="PTHR42713:SF3">
    <property type="entry name" value="TRANSCRIPTIONAL REGULATORY PROTEIN HPTR"/>
    <property type="match status" value="1"/>
</dbReference>
<evidence type="ECO:0000256" key="7">
    <source>
        <dbReference type="ARBA" id="ARBA00023163"/>
    </source>
</evidence>
<protein>
    <submittedName>
        <fullName evidence="12">Response regulator</fullName>
    </submittedName>
</protein>
<reference evidence="12 13" key="1">
    <citation type="submission" date="2023-06" db="EMBL/GenBank/DDBJ databases">
        <title>Paenibacillus polygonum sp. nov., an endophytic bacterium, isolated from Polygonum lapathifolium L. in Nanji Wetland National Nature Reserve, South of Poyang Lake, Jiangxi Province, China.</title>
        <authorList>
            <person name="Yu Z."/>
        </authorList>
    </citation>
    <scope>NUCLEOTIDE SEQUENCE [LARGE SCALE GENOMIC DNA]</scope>
    <source>
        <strain evidence="12 13">C31</strain>
    </source>
</reference>
<keyword evidence="6" id="KW-0238">DNA-binding</keyword>
<dbReference type="Pfam" id="PF00072">
    <property type="entry name" value="Response_reg"/>
    <property type="match status" value="1"/>
</dbReference>
<evidence type="ECO:0000256" key="5">
    <source>
        <dbReference type="ARBA" id="ARBA00023015"/>
    </source>
</evidence>
<keyword evidence="13" id="KW-1185">Reference proteome</keyword>
<dbReference type="PROSITE" id="PS50110">
    <property type="entry name" value="RESPONSE_REGULATORY"/>
    <property type="match status" value="1"/>
</dbReference>
<dbReference type="CDD" id="cd17536">
    <property type="entry name" value="REC_YesN-like"/>
    <property type="match status" value="1"/>
</dbReference>
<proteinExistence type="predicted"/>
<dbReference type="Pfam" id="PF12833">
    <property type="entry name" value="HTH_18"/>
    <property type="match status" value="1"/>
</dbReference>
<keyword evidence="4" id="KW-0902">Two-component regulatory system</keyword>
<evidence type="ECO:0000256" key="9">
    <source>
        <dbReference type="SAM" id="Coils"/>
    </source>
</evidence>
<dbReference type="InterPro" id="IPR018060">
    <property type="entry name" value="HTH_AraC"/>
</dbReference>
<dbReference type="PANTHER" id="PTHR42713">
    <property type="entry name" value="HISTIDINE KINASE-RELATED"/>
    <property type="match status" value="1"/>
</dbReference>
<dbReference type="Proteomes" id="UP001236415">
    <property type="component" value="Chromosome"/>
</dbReference>
<keyword evidence="2" id="KW-0963">Cytoplasm</keyword>
<dbReference type="SUPFAM" id="SSF46689">
    <property type="entry name" value="Homeodomain-like"/>
    <property type="match status" value="2"/>
</dbReference>
<keyword evidence="9" id="KW-0175">Coiled coil</keyword>
<dbReference type="InterPro" id="IPR011006">
    <property type="entry name" value="CheY-like_superfamily"/>
</dbReference>
<dbReference type="Gene3D" id="1.10.10.60">
    <property type="entry name" value="Homeodomain-like"/>
    <property type="match status" value="2"/>
</dbReference>
<dbReference type="SUPFAM" id="SSF52172">
    <property type="entry name" value="CheY-like"/>
    <property type="match status" value="1"/>
</dbReference>
<evidence type="ECO:0000256" key="1">
    <source>
        <dbReference type="ARBA" id="ARBA00004496"/>
    </source>
</evidence>
<evidence type="ECO:0000256" key="2">
    <source>
        <dbReference type="ARBA" id="ARBA00022490"/>
    </source>
</evidence>
<dbReference type="PROSITE" id="PS01124">
    <property type="entry name" value="HTH_ARAC_FAMILY_2"/>
    <property type="match status" value="1"/>
</dbReference>
<name>A0ABY8WZD7_9BACL</name>
<keyword evidence="3 8" id="KW-0597">Phosphoprotein</keyword>
<dbReference type="Gene3D" id="3.40.50.2300">
    <property type="match status" value="1"/>
</dbReference>
<sequence length="544" mass="63834">MCKLLIVEDEWIIRTGLRQYFPWQELGVNDIYEAENGADGLQLALEVRPDLIISDIRMPEMNGLEMIEQLRPLLPDTFFIILTGYNEFDYAKQAIRLGHIQDYLLKPLEYEESMRSVQNTVQFIQAKKEEQKKRLMLVEEQNKWNQSELIKQLLDSNFDKKLPDKPFSLSYPLESEHAMYIPIVSTHIAPYGSLSLPDLNWTGEMLQFIADHIPIVPICLEEHSSPLLSYLHQNRLYVIVCCQHVNPNDHNLAAALKKVNQGQTHKTYISIGHPSSSLYEMGEHFRYTEELLLLRYSERETYFFSPNSNSSHPKAEFSAIRLDGMEKVQLMTTLEQKDTTALRKLILNFSHRTYQLNLRGNSRQWLIFLQEVISLILRYTDHHHPLSSEIYSEQLIKLRFIEDFQTSEQLFTWLADWAEQIISNPEQSGSSGLSETNDTYIFLEIEKFMKQHLDHDLSLQMVAERFFYNPSYLSRLFKTKLNKNYMTYVTELRIGYAKECLKDPSLLISDVSLMCGYKSYKHFVKTFRSITHMTPTDYRKRIGM</sequence>
<evidence type="ECO:0000259" key="10">
    <source>
        <dbReference type="PROSITE" id="PS01124"/>
    </source>
</evidence>
<evidence type="ECO:0000256" key="8">
    <source>
        <dbReference type="PROSITE-ProRule" id="PRU00169"/>
    </source>
</evidence>
<evidence type="ECO:0000313" key="12">
    <source>
        <dbReference type="EMBL" id="WIV17532.1"/>
    </source>
</evidence>
<feature type="modified residue" description="4-aspartylphosphate" evidence="8">
    <location>
        <position position="55"/>
    </location>
</feature>
<accession>A0ABY8WZD7</accession>
<dbReference type="SMART" id="SM00448">
    <property type="entry name" value="REC"/>
    <property type="match status" value="1"/>
</dbReference>
<keyword evidence="7" id="KW-0804">Transcription</keyword>
<evidence type="ECO:0000313" key="13">
    <source>
        <dbReference type="Proteomes" id="UP001236415"/>
    </source>
</evidence>
<dbReference type="SMART" id="SM00342">
    <property type="entry name" value="HTH_ARAC"/>
    <property type="match status" value="1"/>
</dbReference>
<evidence type="ECO:0000259" key="11">
    <source>
        <dbReference type="PROSITE" id="PS50110"/>
    </source>
</evidence>
<dbReference type="RefSeq" id="WP_285742047.1">
    <property type="nucleotide sequence ID" value="NZ_CP127162.1"/>
</dbReference>
<dbReference type="InterPro" id="IPR051552">
    <property type="entry name" value="HptR"/>
</dbReference>
<gene>
    <name evidence="12" type="ORF">QPK24_13970</name>
</gene>
<keyword evidence="5" id="KW-0805">Transcription regulation</keyword>
<feature type="domain" description="HTH araC/xylS-type" evidence="10">
    <location>
        <begin position="443"/>
        <end position="541"/>
    </location>
</feature>